<dbReference type="AlphaFoldDB" id="A0A9X2LBP5"/>
<gene>
    <name evidence="2" type="primary">rlmJ</name>
    <name evidence="2" type="ORF">NOG11_14530</name>
</gene>
<dbReference type="InterPro" id="IPR029063">
    <property type="entry name" value="SAM-dependent_MTases_sf"/>
</dbReference>
<evidence type="ECO:0000256" key="1">
    <source>
        <dbReference type="SAM" id="MobiDB-lite"/>
    </source>
</evidence>
<dbReference type="GO" id="GO:0070475">
    <property type="term" value="P:rRNA base methylation"/>
    <property type="evidence" value="ECO:0007669"/>
    <property type="project" value="InterPro"/>
</dbReference>
<proteinExistence type="predicted"/>
<accession>A0A9X2LBP5</accession>
<protein>
    <submittedName>
        <fullName evidence="2">23S rRNA (Adenine(2030)-N(6))-methyltransferase RlmJ</fullName>
    </submittedName>
</protein>
<sequence length="220" mass="23630">METHGGRGLYDLSSEETAKTHEAAEGIALLSPDPGTPFGQALGAAKARGGPQAYPGSPLVAEALLRPQDRLVLMEAHPKEHAGLKRTMRGTIAEVHRRNGYEGSLALAPLEPRRGLVLIDPSYEDKTEYERAGRHTLALRKKWPEAAVLIWYPLLKAGRHKDLLGVLEGDDSLVSEVSFSLKEGRGMTGSGLVLLGAPYGADAAFERALAQGTPVLKPLR</sequence>
<dbReference type="PANTHER" id="PTHR37426:SF1">
    <property type="entry name" value="RIBOSOMAL RNA LARGE SUBUNIT METHYLTRANSFERASE J"/>
    <property type="match status" value="1"/>
</dbReference>
<dbReference type="GO" id="GO:0036307">
    <property type="term" value="F:23S rRNA (adenine(2030)-N(6))-methyltransferase activity"/>
    <property type="evidence" value="ECO:0007669"/>
    <property type="project" value="TreeGrafter"/>
</dbReference>
<dbReference type="EMBL" id="JANIBC010000022">
    <property type="protein sequence ID" value="MCQ8186596.1"/>
    <property type="molecule type" value="Genomic_DNA"/>
</dbReference>
<evidence type="ECO:0000313" key="3">
    <source>
        <dbReference type="Proteomes" id="UP001142610"/>
    </source>
</evidence>
<comment type="caution">
    <text evidence="2">The sequence shown here is derived from an EMBL/GenBank/DDBJ whole genome shotgun (WGS) entry which is preliminary data.</text>
</comment>
<name>A0A9X2LBP5_9PROT</name>
<keyword evidence="3" id="KW-1185">Reference proteome</keyword>
<dbReference type="InterPro" id="IPR007473">
    <property type="entry name" value="RlmJ"/>
</dbReference>
<organism evidence="2 3">
    <name type="scientific">Parvularcula maris</name>
    <dbReference type="NCBI Taxonomy" id="2965077"/>
    <lineage>
        <taxon>Bacteria</taxon>
        <taxon>Pseudomonadati</taxon>
        <taxon>Pseudomonadota</taxon>
        <taxon>Alphaproteobacteria</taxon>
        <taxon>Parvularculales</taxon>
        <taxon>Parvularculaceae</taxon>
        <taxon>Parvularcula</taxon>
    </lineage>
</organism>
<reference evidence="2" key="1">
    <citation type="submission" date="2022-07" db="EMBL/GenBank/DDBJ databases">
        <title>Parvularcula maris sp. nov., an algicidal bacterium isolated from seawater.</title>
        <authorList>
            <person name="Li F."/>
        </authorList>
    </citation>
    <scope>NUCLEOTIDE SEQUENCE</scope>
    <source>
        <strain evidence="2">BGMRC 0090</strain>
    </source>
</reference>
<dbReference type="PANTHER" id="PTHR37426">
    <property type="entry name" value="RIBOSOMAL RNA LARGE SUBUNIT METHYLTRANSFERASE J"/>
    <property type="match status" value="1"/>
</dbReference>
<dbReference type="RefSeq" id="WP_256620532.1">
    <property type="nucleotide sequence ID" value="NZ_JANIBC010000022.1"/>
</dbReference>
<feature type="region of interest" description="Disordered" evidence="1">
    <location>
        <begin position="1"/>
        <end position="20"/>
    </location>
</feature>
<dbReference type="Pfam" id="PF04378">
    <property type="entry name" value="RsmJ"/>
    <property type="match status" value="1"/>
</dbReference>
<dbReference type="SUPFAM" id="SSF53335">
    <property type="entry name" value="S-adenosyl-L-methionine-dependent methyltransferases"/>
    <property type="match status" value="1"/>
</dbReference>
<dbReference type="Gene3D" id="3.40.50.150">
    <property type="entry name" value="Vaccinia Virus protein VP39"/>
    <property type="match status" value="1"/>
</dbReference>
<dbReference type="Proteomes" id="UP001142610">
    <property type="component" value="Unassembled WGS sequence"/>
</dbReference>
<evidence type="ECO:0000313" key="2">
    <source>
        <dbReference type="EMBL" id="MCQ8186596.1"/>
    </source>
</evidence>
<dbReference type="GO" id="GO:0005829">
    <property type="term" value="C:cytosol"/>
    <property type="evidence" value="ECO:0007669"/>
    <property type="project" value="TreeGrafter"/>
</dbReference>